<accession>A0A5C8Z0W5</accession>
<organism evidence="5 6">
    <name type="scientific">Quadrisphaera setariae</name>
    <dbReference type="NCBI Taxonomy" id="2593304"/>
    <lineage>
        <taxon>Bacteria</taxon>
        <taxon>Bacillati</taxon>
        <taxon>Actinomycetota</taxon>
        <taxon>Actinomycetes</taxon>
        <taxon>Kineosporiales</taxon>
        <taxon>Kineosporiaceae</taxon>
        <taxon>Quadrisphaera</taxon>
    </lineage>
</organism>
<keyword evidence="2" id="KW-0813">Transport</keyword>
<protein>
    <submittedName>
        <fullName evidence="5">Extracellular solute-binding protein</fullName>
    </submittedName>
</protein>
<comment type="caution">
    <text evidence="5">The sequence shown here is derived from an EMBL/GenBank/DDBJ whole genome shotgun (WGS) entry which is preliminary data.</text>
</comment>
<dbReference type="RefSeq" id="WP_147928353.1">
    <property type="nucleotide sequence ID" value="NZ_VKAC01000017.1"/>
</dbReference>
<dbReference type="OrthoDB" id="366726at2"/>
<dbReference type="InterPro" id="IPR006059">
    <property type="entry name" value="SBP"/>
</dbReference>
<sequence length="430" mass="44266">MSESTSTRRPRSGRRARRSLATCAVLAAGVLVLSACGGSGFSDTGSQGSSDGASGGGQLQVLIGSSGQAETTAVTDAVAAWSKESGTPARVSAASDLAQELSQGFAAKTPPDVFYVSSDLFNSYAASGALEAYGDQLSNADDFYPVLKQAFTRDGKLYCAPKDFSTLALVINTDLWTKAGLTDADIPTTWDQLKTVAQKLTGNGVVGLSTSAEYSRLGAFMAEAGGGLVEDGKATADSAQNVEALKYVQSLMADGSYKFAADLGAGWGGEAFGTGKAAMTIEGNWLVGSMASDYPDVEYEVVELPAGPAGKGTLTFTNCWGVAADSKNKEAAVKLVEDLTSSDQQLSFAKAFGVMPSLQSAAQPFQQEFPAQAAFLAGASYATAVPNQEGVSDVITDLNSQLEGLANGDPQAILQRTQTNLETALKSSGS</sequence>
<dbReference type="PANTHER" id="PTHR30061">
    <property type="entry name" value="MALTOSE-BINDING PERIPLASMIC PROTEIN"/>
    <property type="match status" value="1"/>
</dbReference>
<gene>
    <name evidence="5" type="ORF">FMM08_21280</name>
</gene>
<name>A0A5C8Z0W5_9ACTN</name>
<dbReference type="AlphaFoldDB" id="A0A5C8Z0W5"/>
<comment type="similarity">
    <text evidence="1">Belongs to the bacterial solute-binding protein 1 family.</text>
</comment>
<evidence type="ECO:0000313" key="6">
    <source>
        <dbReference type="Proteomes" id="UP000321234"/>
    </source>
</evidence>
<dbReference type="EMBL" id="VKAC01000017">
    <property type="protein sequence ID" value="TXR51792.1"/>
    <property type="molecule type" value="Genomic_DNA"/>
</dbReference>
<proteinExistence type="inferred from homology"/>
<dbReference type="Gene3D" id="3.40.190.10">
    <property type="entry name" value="Periplasmic binding protein-like II"/>
    <property type="match status" value="1"/>
</dbReference>
<dbReference type="Pfam" id="PF13416">
    <property type="entry name" value="SBP_bac_8"/>
    <property type="match status" value="1"/>
</dbReference>
<keyword evidence="6" id="KW-1185">Reference proteome</keyword>
<dbReference type="GO" id="GO:0042956">
    <property type="term" value="P:maltodextrin transmembrane transport"/>
    <property type="evidence" value="ECO:0007669"/>
    <property type="project" value="TreeGrafter"/>
</dbReference>
<feature type="chain" id="PRO_5038655769" evidence="4">
    <location>
        <begin position="36"/>
        <end position="430"/>
    </location>
</feature>
<evidence type="ECO:0000256" key="4">
    <source>
        <dbReference type="SAM" id="SignalP"/>
    </source>
</evidence>
<dbReference type="PANTHER" id="PTHR30061:SF50">
    <property type="entry name" value="MALTOSE_MALTODEXTRIN-BINDING PERIPLASMIC PROTEIN"/>
    <property type="match status" value="1"/>
</dbReference>
<dbReference type="GO" id="GO:0055052">
    <property type="term" value="C:ATP-binding cassette (ABC) transporter complex, substrate-binding subunit-containing"/>
    <property type="evidence" value="ECO:0007669"/>
    <property type="project" value="TreeGrafter"/>
</dbReference>
<dbReference type="GO" id="GO:1901982">
    <property type="term" value="F:maltose binding"/>
    <property type="evidence" value="ECO:0007669"/>
    <property type="project" value="TreeGrafter"/>
</dbReference>
<feature type="signal peptide" evidence="4">
    <location>
        <begin position="1"/>
        <end position="35"/>
    </location>
</feature>
<keyword evidence="3 4" id="KW-0732">Signal</keyword>
<evidence type="ECO:0000256" key="2">
    <source>
        <dbReference type="ARBA" id="ARBA00022448"/>
    </source>
</evidence>
<dbReference type="Proteomes" id="UP000321234">
    <property type="component" value="Unassembled WGS sequence"/>
</dbReference>
<evidence type="ECO:0000256" key="3">
    <source>
        <dbReference type="ARBA" id="ARBA00022729"/>
    </source>
</evidence>
<evidence type="ECO:0000256" key="1">
    <source>
        <dbReference type="ARBA" id="ARBA00008520"/>
    </source>
</evidence>
<dbReference type="GO" id="GO:0015768">
    <property type="term" value="P:maltose transport"/>
    <property type="evidence" value="ECO:0007669"/>
    <property type="project" value="TreeGrafter"/>
</dbReference>
<dbReference type="SUPFAM" id="SSF53850">
    <property type="entry name" value="Periplasmic binding protein-like II"/>
    <property type="match status" value="1"/>
</dbReference>
<evidence type="ECO:0000313" key="5">
    <source>
        <dbReference type="EMBL" id="TXR51792.1"/>
    </source>
</evidence>
<reference evidence="5 6" key="1">
    <citation type="submission" date="2019-07" db="EMBL/GenBank/DDBJ databases">
        <title>Quadrisphaera sp. strain DD2A genome sequencing and assembly.</title>
        <authorList>
            <person name="Kim I."/>
        </authorList>
    </citation>
    <scope>NUCLEOTIDE SEQUENCE [LARGE SCALE GENOMIC DNA]</scope>
    <source>
        <strain evidence="5 6">DD2A</strain>
    </source>
</reference>